<accession>A0AAE0RL10</accession>
<gene>
    <name evidence="4" type="ORF">QTP70_033639</name>
</gene>
<evidence type="ECO:0000313" key="4">
    <source>
        <dbReference type="EMBL" id="KAK3557684.1"/>
    </source>
</evidence>
<proteinExistence type="predicted"/>
<dbReference type="AlphaFoldDB" id="A0AAE0RL10"/>
<feature type="region of interest" description="Disordered" evidence="1">
    <location>
        <begin position="122"/>
        <end position="141"/>
    </location>
</feature>
<reference evidence="4" key="1">
    <citation type="submission" date="2023-06" db="EMBL/GenBank/DDBJ databases">
        <title>Male Hemibagrus guttatus genome.</title>
        <authorList>
            <person name="Bian C."/>
        </authorList>
    </citation>
    <scope>NUCLEOTIDE SEQUENCE</scope>
    <source>
        <strain evidence="4">Male_cb2023</strain>
        <tissue evidence="4">Muscle</tissue>
    </source>
</reference>
<feature type="transmembrane region" description="Helical" evidence="2">
    <location>
        <begin position="86"/>
        <end position="112"/>
    </location>
</feature>
<organism evidence="4 5">
    <name type="scientific">Hemibagrus guttatus</name>
    <dbReference type="NCBI Taxonomy" id="175788"/>
    <lineage>
        <taxon>Eukaryota</taxon>
        <taxon>Metazoa</taxon>
        <taxon>Chordata</taxon>
        <taxon>Craniata</taxon>
        <taxon>Vertebrata</taxon>
        <taxon>Euteleostomi</taxon>
        <taxon>Actinopterygii</taxon>
        <taxon>Neopterygii</taxon>
        <taxon>Teleostei</taxon>
        <taxon>Ostariophysi</taxon>
        <taxon>Siluriformes</taxon>
        <taxon>Bagridae</taxon>
        <taxon>Hemibagrus</taxon>
    </lineage>
</organism>
<evidence type="ECO:0000256" key="1">
    <source>
        <dbReference type="SAM" id="MobiDB-lite"/>
    </source>
</evidence>
<dbReference type="Proteomes" id="UP001274896">
    <property type="component" value="Unassembled WGS sequence"/>
</dbReference>
<name>A0AAE0RL10_9TELE</name>
<keyword evidence="2" id="KW-1133">Transmembrane helix</keyword>
<feature type="signal peptide" evidence="3">
    <location>
        <begin position="1"/>
        <end position="17"/>
    </location>
</feature>
<feature type="chain" id="PRO_5042079261" evidence="3">
    <location>
        <begin position="18"/>
        <end position="240"/>
    </location>
</feature>
<dbReference type="EMBL" id="JAUCMX010000001">
    <property type="protein sequence ID" value="KAK3557684.1"/>
    <property type="molecule type" value="Genomic_DNA"/>
</dbReference>
<comment type="caution">
    <text evidence="4">The sequence shown here is derived from an EMBL/GenBank/DDBJ whole genome shotgun (WGS) entry which is preliminary data.</text>
</comment>
<evidence type="ECO:0000256" key="3">
    <source>
        <dbReference type="SAM" id="SignalP"/>
    </source>
</evidence>
<keyword evidence="2" id="KW-0472">Membrane</keyword>
<sequence>MKILLFFTLCLISDGRASKEVTGYSGGGVLIKCKYDLSYEKPISETVHVGGDLIVNCKYPESLRSNPKFLYKHKSWSTPSSPPAGFPASSVITVSVILLLLLIGTIILLMVLQKKQKLQAGSASTTGRRSVKDPGNSQGVPLDACEYEEIKDTRQLSASDAGTFTVYSTADLPTIPSDHHTVYANSDLPTNPRDSGVYSTAQLPTIPSDQDIYSKAQLPTRLSAEESAEDLNYATVSFHT</sequence>
<keyword evidence="3" id="KW-0732">Signal</keyword>
<protein>
    <submittedName>
        <fullName evidence="4">Uncharacterized protein</fullName>
    </submittedName>
</protein>
<evidence type="ECO:0000256" key="2">
    <source>
        <dbReference type="SAM" id="Phobius"/>
    </source>
</evidence>
<keyword evidence="2" id="KW-0812">Transmembrane</keyword>
<keyword evidence="5" id="KW-1185">Reference proteome</keyword>
<evidence type="ECO:0000313" key="5">
    <source>
        <dbReference type="Proteomes" id="UP001274896"/>
    </source>
</evidence>